<organism evidence="1 2">
    <name type="scientific">Thermoflavimicrobium dichotomicum</name>
    <dbReference type="NCBI Taxonomy" id="46223"/>
    <lineage>
        <taxon>Bacteria</taxon>
        <taxon>Bacillati</taxon>
        <taxon>Bacillota</taxon>
        <taxon>Bacilli</taxon>
        <taxon>Bacillales</taxon>
        <taxon>Thermoactinomycetaceae</taxon>
        <taxon>Thermoflavimicrobium</taxon>
    </lineage>
</organism>
<dbReference type="STRING" id="46223.SAMN05421852_104176"/>
<dbReference type="EMBL" id="FORR01000004">
    <property type="protein sequence ID" value="SFJ09608.1"/>
    <property type="molecule type" value="Genomic_DNA"/>
</dbReference>
<protein>
    <recommendedName>
        <fullName evidence="3">DUF3679 domain-containing protein</fullName>
    </recommendedName>
</protein>
<evidence type="ECO:0000313" key="2">
    <source>
        <dbReference type="Proteomes" id="UP000199545"/>
    </source>
</evidence>
<evidence type="ECO:0008006" key="3">
    <source>
        <dbReference type="Google" id="ProtNLM"/>
    </source>
</evidence>
<name>A0A1I3NJQ4_9BACL</name>
<proteinExistence type="predicted"/>
<dbReference type="InterPro" id="IPR020534">
    <property type="entry name" value="Uncharacterised_YqxA"/>
</dbReference>
<reference evidence="1 2" key="1">
    <citation type="submission" date="2016-10" db="EMBL/GenBank/DDBJ databases">
        <authorList>
            <person name="de Groot N.N."/>
        </authorList>
    </citation>
    <scope>NUCLEOTIDE SEQUENCE [LARGE SCALE GENOMIC DNA]</scope>
    <source>
        <strain evidence="1 2">DSM 44778</strain>
    </source>
</reference>
<evidence type="ECO:0000313" key="1">
    <source>
        <dbReference type="EMBL" id="SFJ09608.1"/>
    </source>
</evidence>
<dbReference type="Pfam" id="PF12438">
    <property type="entry name" value="DUF3679"/>
    <property type="match status" value="1"/>
</dbReference>
<gene>
    <name evidence="1" type="ORF">SAMN05421852_104176</name>
</gene>
<dbReference type="Proteomes" id="UP000199545">
    <property type="component" value="Unassembled WGS sequence"/>
</dbReference>
<sequence length="109" mass="11902">MGSLIVVFILGIAFGINVAEKNMQKIQGIEGAPKAIQVTPVNGKVEIAVLGEVVQTENPIKQVNQEKVAEVKKVVEAKSSWLSQVGNTIGSGLRIMMRSLFDFVFGWFR</sequence>
<keyword evidence="2" id="KW-1185">Reference proteome</keyword>
<accession>A0A1I3NJQ4</accession>
<dbReference type="AlphaFoldDB" id="A0A1I3NJQ4"/>